<name>A0ABT8E9L6_9BACL</name>
<keyword evidence="3" id="KW-0282">Flagellum</keyword>
<gene>
    <name evidence="3" type="ORF">QYF49_16510</name>
</gene>
<dbReference type="EMBL" id="JAUHLN010000003">
    <property type="protein sequence ID" value="MDN4074585.1"/>
    <property type="molecule type" value="Genomic_DNA"/>
</dbReference>
<comment type="caution">
    <text evidence="3">The sequence shown here is derived from an EMBL/GenBank/DDBJ whole genome shotgun (WGS) entry which is preliminary data.</text>
</comment>
<dbReference type="SUPFAM" id="SSF141371">
    <property type="entry name" value="PilZ domain-like"/>
    <property type="match status" value="1"/>
</dbReference>
<sequence length="218" mass="24758">MFAIGDSLILEPAVSRQEIRYKCKVMELSDDQIYIDYPINEITGKTEFFVNGTAFKATFYHQDQNVYMFQTELSGRKIDRIPLLAIQHPDEKSLVKLQRRQFIRIETMLDIAVHPSDTVFIPFTSVTSDISAGGLRMALPAGHPLKEGMRIICGVILPMNSGTVHCLRAECNVLRILEHNGKEKVSVHFSSIGEAAQQNLVRYCFEQQLAEKKKLLNE</sequence>
<dbReference type="Pfam" id="PF07238">
    <property type="entry name" value="PilZ"/>
    <property type="match status" value="1"/>
</dbReference>
<feature type="domain" description="PilZ" evidence="1">
    <location>
        <begin position="98"/>
        <end position="206"/>
    </location>
</feature>
<keyword evidence="3" id="KW-0969">Cilium</keyword>
<dbReference type="InterPro" id="IPR009926">
    <property type="entry name" value="T3SS_YcgR_PilZN"/>
</dbReference>
<evidence type="ECO:0000313" key="4">
    <source>
        <dbReference type="Proteomes" id="UP001168694"/>
    </source>
</evidence>
<dbReference type="Proteomes" id="UP001168694">
    <property type="component" value="Unassembled WGS sequence"/>
</dbReference>
<feature type="domain" description="Type III secretion system flagellar brake protein YcgR PilZN" evidence="2">
    <location>
        <begin position="4"/>
        <end position="89"/>
    </location>
</feature>
<evidence type="ECO:0000259" key="1">
    <source>
        <dbReference type="Pfam" id="PF07238"/>
    </source>
</evidence>
<dbReference type="Pfam" id="PF12945">
    <property type="entry name" value="PilZNR"/>
    <property type="match status" value="1"/>
</dbReference>
<dbReference type="InterPro" id="IPR009875">
    <property type="entry name" value="PilZ_domain"/>
</dbReference>
<keyword evidence="3" id="KW-0966">Cell projection</keyword>
<organism evidence="3 4">
    <name type="scientific">Fictibacillus terranigra</name>
    <dbReference type="NCBI Taxonomy" id="3058424"/>
    <lineage>
        <taxon>Bacteria</taxon>
        <taxon>Bacillati</taxon>
        <taxon>Bacillota</taxon>
        <taxon>Bacilli</taxon>
        <taxon>Bacillales</taxon>
        <taxon>Fictibacillaceae</taxon>
        <taxon>Fictibacillus</taxon>
    </lineage>
</organism>
<evidence type="ECO:0000259" key="2">
    <source>
        <dbReference type="Pfam" id="PF12945"/>
    </source>
</evidence>
<keyword evidence="4" id="KW-1185">Reference proteome</keyword>
<reference evidence="3" key="1">
    <citation type="submission" date="2023-06" db="EMBL/GenBank/DDBJ databases">
        <title>Draft Genome Sequences of Representative Paenibacillus Polymyxa, Bacillus cereus, Fictibacillus sp., and Brevibacillus agri Strains Isolated from Amazonian Dark Earth.</title>
        <authorList>
            <person name="Pellegrinetti T.A."/>
            <person name="Cunha I.C.M."/>
            <person name="Chaves M.G."/>
            <person name="Freitas A.S."/>
            <person name="Silva A.V.R."/>
            <person name="Tsai S.M."/>
            <person name="Mendes L.W."/>
        </authorList>
    </citation>
    <scope>NUCLEOTIDE SEQUENCE</scope>
    <source>
        <strain evidence="3">CENA-BCM004</strain>
    </source>
</reference>
<dbReference type="RefSeq" id="WP_290400705.1">
    <property type="nucleotide sequence ID" value="NZ_JAUHLN010000003.1"/>
</dbReference>
<proteinExistence type="predicted"/>
<dbReference type="Gene3D" id="2.40.10.220">
    <property type="entry name" value="predicted glycosyltransferase like domains"/>
    <property type="match status" value="1"/>
</dbReference>
<evidence type="ECO:0000313" key="3">
    <source>
        <dbReference type="EMBL" id="MDN4074585.1"/>
    </source>
</evidence>
<accession>A0ABT8E9L6</accession>
<protein>
    <submittedName>
        <fullName evidence="3">Flagellar brake domain-containing protein</fullName>
    </submittedName>
</protein>